<dbReference type="NCBIfam" id="NF001813">
    <property type="entry name" value="PRK00549.1"/>
    <property type="match status" value="1"/>
</dbReference>
<dbReference type="InterPro" id="IPR036653">
    <property type="entry name" value="CinA-like_C"/>
</dbReference>
<dbReference type="SMART" id="SM00852">
    <property type="entry name" value="MoCF_biosynth"/>
    <property type="match status" value="1"/>
</dbReference>
<comment type="similarity">
    <text evidence="1">Belongs to the CinA family.</text>
</comment>
<dbReference type="Gene3D" id="3.30.70.2860">
    <property type="match status" value="1"/>
</dbReference>
<dbReference type="PANTHER" id="PTHR13939:SF0">
    <property type="entry name" value="NMN AMIDOHYDROLASE-LIKE PROTEIN YFAY"/>
    <property type="match status" value="1"/>
</dbReference>
<feature type="coiled-coil region" evidence="2">
    <location>
        <begin position="225"/>
        <end position="252"/>
    </location>
</feature>
<dbReference type="Pfam" id="PF00994">
    <property type="entry name" value="MoCF_biosynth"/>
    <property type="match status" value="1"/>
</dbReference>
<dbReference type="EMBL" id="QGTD01000008">
    <property type="protein sequence ID" value="PWU69115.1"/>
    <property type="molecule type" value="Genomic_DNA"/>
</dbReference>
<sequence length="415" mass="45729">MKEPKAEIISVGTELLLGQIVNSNAAWMSEKLASRGVSVFYHSVVGDNLDRLAAVFQTAANRSDIVFITGGLGPTEDDLTREAFQKMTGLKIVEDKKTMDQIHQFFSNSQKSMSPNNRKQARVFEGSTVFNNSVGIAPGIVQEYQDTYWIFMPGVPREMKAIMSEHILPYIEQLYPTKSIIYSRMLRFIGIGESQLEHELQLLISNQTNPTIAPLATEGEVGLRLSAKAESKELAEKLIDELEQKIASIVGDFLYGHDEVTLDQKIFGLLKGKGLTLASAESLTGGAFSAAIVKREGSSSVFQGSATVYQPVIKEKVLGISQDLIEDHGTVSEACAEAMAQQVKKHYLSDIGISFTGVAGPDSIEGKKVGTVYISICDPNDQCHTYLFHFNGDRETIQRRVVKKGLELLFRLLKE</sequence>
<dbReference type="PANTHER" id="PTHR13939">
    <property type="entry name" value="NICOTINAMIDE-NUCLEOTIDE AMIDOHYDROLASE PNCC"/>
    <property type="match status" value="1"/>
</dbReference>
<accession>A0A317L0G9</accession>
<dbReference type="InterPro" id="IPR041424">
    <property type="entry name" value="CinA_KH"/>
</dbReference>
<dbReference type="PIRSF" id="PIRSF006728">
    <property type="entry name" value="CinA"/>
    <property type="match status" value="1"/>
</dbReference>
<dbReference type="InterPro" id="IPR008135">
    <property type="entry name" value="Competence-induced_CinA"/>
</dbReference>
<protein>
    <recommendedName>
        <fullName evidence="1">Putative competence-damage inducible protein</fullName>
    </recommendedName>
</protein>
<evidence type="ECO:0000256" key="2">
    <source>
        <dbReference type="SAM" id="Coils"/>
    </source>
</evidence>
<comment type="caution">
    <text evidence="4">The sequence shown here is derived from an EMBL/GenBank/DDBJ whole genome shotgun (WGS) entry which is preliminary data.</text>
</comment>
<dbReference type="Gene3D" id="3.40.980.10">
    <property type="entry name" value="MoaB/Mog-like domain"/>
    <property type="match status" value="1"/>
</dbReference>
<keyword evidence="2" id="KW-0175">Coiled coil</keyword>
<evidence type="ECO:0000313" key="4">
    <source>
        <dbReference type="EMBL" id="PWU69115.1"/>
    </source>
</evidence>
<feature type="domain" description="MoaB/Mog" evidence="3">
    <location>
        <begin position="7"/>
        <end position="174"/>
    </location>
</feature>
<reference evidence="4 5" key="1">
    <citation type="submission" date="2018-05" db="EMBL/GenBank/DDBJ databases">
        <title>Genomic analysis of Gracilibacillus dipsosauri DD1 reveals novel features of a salt-tolerant amylase.</title>
        <authorList>
            <person name="Deutch C.E."/>
            <person name="Yang S."/>
        </authorList>
    </citation>
    <scope>NUCLEOTIDE SEQUENCE [LARGE SCALE GENOMIC DNA]</scope>
    <source>
        <strain evidence="4 5">DD1</strain>
    </source>
</reference>
<dbReference type="Gene3D" id="3.90.950.20">
    <property type="entry name" value="CinA-like"/>
    <property type="match status" value="1"/>
</dbReference>
<keyword evidence="5" id="KW-1185">Reference proteome</keyword>
<dbReference type="NCBIfam" id="TIGR00200">
    <property type="entry name" value="cinA_nterm"/>
    <property type="match status" value="1"/>
</dbReference>
<dbReference type="InterPro" id="IPR050101">
    <property type="entry name" value="CinA"/>
</dbReference>
<dbReference type="Pfam" id="PF18146">
    <property type="entry name" value="CinA_KH"/>
    <property type="match status" value="1"/>
</dbReference>
<dbReference type="CDD" id="cd00885">
    <property type="entry name" value="cinA"/>
    <property type="match status" value="1"/>
</dbReference>
<dbReference type="HAMAP" id="MF_00226_B">
    <property type="entry name" value="CinA_B"/>
    <property type="match status" value="1"/>
</dbReference>
<dbReference type="AlphaFoldDB" id="A0A317L0G9"/>
<dbReference type="NCBIfam" id="TIGR00199">
    <property type="entry name" value="PncC_domain"/>
    <property type="match status" value="1"/>
</dbReference>
<dbReference type="InterPro" id="IPR036425">
    <property type="entry name" value="MoaB/Mog-like_dom_sf"/>
</dbReference>
<dbReference type="Pfam" id="PF02464">
    <property type="entry name" value="CinA"/>
    <property type="match status" value="1"/>
</dbReference>
<dbReference type="SUPFAM" id="SSF53218">
    <property type="entry name" value="Molybdenum cofactor biosynthesis proteins"/>
    <property type="match status" value="1"/>
</dbReference>
<evidence type="ECO:0000313" key="5">
    <source>
        <dbReference type="Proteomes" id="UP000245624"/>
    </source>
</evidence>
<dbReference type="OrthoDB" id="9801454at2"/>
<organism evidence="4 5">
    <name type="scientific">Gracilibacillus dipsosauri</name>
    <dbReference type="NCBI Taxonomy" id="178340"/>
    <lineage>
        <taxon>Bacteria</taxon>
        <taxon>Bacillati</taxon>
        <taxon>Bacillota</taxon>
        <taxon>Bacilli</taxon>
        <taxon>Bacillales</taxon>
        <taxon>Bacillaceae</taxon>
        <taxon>Gracilibacillus</taxon>
    </lineage>
</organism>
<dbReference type="SUPFAM" id="SSF142433">
    <property type="entry name" value="CinA-like"/>
    <property type="match status" value="1"/>
</dbReference>
<dbReference type="InterPro" id="IPR008136">
    <property type="entry name" value="CinA_C"/>
</dbReference>
<dbReference type="NCBIfam" id="TIGR00177">
    <property type="entry name" value="molyb_syn"/>
    <property type="match status" value="1"/>
</dbReference>
<dbReference type="InterPro" id="IPR001453">
    <property type="entry name" value="MoaB/Mog_dom"/>
</dbReference>
<dbReference type="Proteomes" id="UP000245624">
    <property type="component" value="Unassembled WGS sequence"/>
</dbReference>
<evidence type="ECO:0000256" key="1">
    <source>
        <dbReference type="HAMAP-Rule" id="MF_00226"/>
    </source>
</evidence>
<evidence type="ECO:0000259" key="3">
    <source>
        <dbReference type="SMART" id="SM00852"/>
    </source>
</evidence>
<proteinExistence type="inferred from homology"/>
<name>A0A317L0G9_9BACI</name>
<gene>
    <name evidence="1" type="primary">cinA</name>
    <name evidence="4" type="ORF">DLJ74_10340</name>
</gene>